<feature type="non-terminal residue" evidence="1">
    <location>
        <position position="1"/>
    </location>
</feature>
<dbReference type="AlphaFoldDB" id="A0A0V1BR06"/>
<reference evidence="1 2" key="1">
    <citation type="submission" date="2015-01" db="EMBL/GenBank/DDBJ databases">
        <title>Evolution of Trichinella species and genotypes.</title>
        <authorList>
            <person name="Korhonen P.K."/>
            <person name="Edoardo P."/>
            <person name="Giuseppe L.R."/>
            <person name="Gasser R.B."/>
        </authorList>
    </citation>
    <scope>NUCLEOTIDE SEQUENCE [LARGE SCALE GENOMIC DNA]</scope>
    <source>
        <strain evidence="1">ISS3</strain>
    </source>
</reference>
<keyword evidence="2" id="KW-1185">Reference proteome</keyword>
<comment type="caution">
    <text evidence="1">The sequence shown here is derived from an EMBL/GenBank/DDBJ whole genome shotgun (WGS) entry which is preliminary data.</text>
</comment>
<sequence>LIKKNLVKIMTTFGSKFEYCQSFQRFQLSNIGQTIQFNEIYTVRNFQNTTIDEHQHEADGFVAETRKEKQYMKLIIYSVSDFLFQYVNFLQSHLEISGCLHSDELCH</sequence>
<dbReference type="OrthoDB" id="5919670at2759"/>
<dbReference type="Proteomes" id="UP000054776">
    <property type="component" value="Unassembled WGS sequence"/>
</dbReference>
<accession>A0A0V1BR06</accession>
<dbReference type="EMBL" id="JYDH01000019">
    <property type="protein sequence ID" value="KRY39414.1"/>
    <property type="molecule type" value="Genomic_DNA"/>
</dbReference>
<gene>
    <name evidence="1" type="ORF">T01_8220</name>
</gene>
<proteinExistence type="predicted"/>
<name>A0A0V1BR06_TRISP</name>
<evidence type="ECO:0000313" key="1">
    <source>
        <dbReference type="EMBL" id="KRY39414.1"/>
    </source>
</evidence>
<evidence type="ECO:0000313" key="2">
    <source>
        <dbReference type="Proteomes" id="UP000054776"/>
    </source>
</evidence>
<protein>
    <submittedName>
        <fullName evidence="1">Uncharacterized protein</fullName>
    </submittedName>
</protein>
<organism evidence="1 2">
    <name type="scientific">Trichinella spiralis</name>
    <name type="common">Trichina worm</name>
    <dbReference type="NCBI Taxonomy" id="6334"/>
    <lineage>
        <taxon>Eukaryota</taxon>
        <taxon>Metazoa</taxon>
        <taxon>Ecdysozoa</taxon>
        <taxon>Nematoda</taxon>
        <taxon>Enoplea</taxon>
        <taxon>Dorylaimia</taxon>
        <taxon>Trichinellida</taxon>
        <taxon>Trichinellidae</taxon>
        <taxon>Trichinella</taxon>
    </lineage>
</organism>